<evidence type="ECO:0000313" key="3">
    <source>
        <dbReference type="EMBL" id="MBS9523125.1"/>
    </source>
</evidence>
<dbReference type="SUPFAM" id="SSF52218">
    <property type="entry name" value="Flavoproteins"/>
    <property type="match status" value="1"/>
</dbReference>
<dbReference type="Pfam" id="PF03358">
    <property type="entry name" value="FMN_red"/>
    <property type="match status" value="1"/>
</dbReference>
<keyword evidence="4" id="KW-1185">Reference proteome</keyword>
<accession>A0AAP2CIC7</accession>
<dbReference type="RefSeq" id="WP_213943989.1">
    <property type="nucleotide sequence ID" value="NZ_JAHCMY010000001.1"/>
</dbReference>
<dbReference type="InterPro" id="IPR008254">
    <property type="entry name" value="Flavodoxin/NO_synth"/>
</dbReference>
<gene>
    <name evidence="3" type="primary">wrbA</name>
    <name evidence="3" type="ORF">KI659_03755</name>
</gene>
<dbReference type="InterPro" id="IPR010089">
    <property type="entry name" value="Flavoprotein_WrbA-like"/>
</dbReference>
<evidence type="ECO:0000313" key="4">
    <source>
        <dbReference type="Proteomes" id="UP001319104"/>
    </source>
</evidence>
<dbReference type="GO" id="GO:0010181">
    <property type="term" value="F:FMN binding"/>
    <property type="evidence" value="ECO:0007669"/>
    <property type="project" value="InterPro"/>
</dbReference>
<dbReference type="EC" id="1.6.5.2" evidence="3"/>
<dbReference type="EMBL" id="JAHCMY010000001">
    <property type="protein sequence ID" value="MBS9523125.1"/>
    <property type="molecule type" value="Genomic_DNA"/>
</dbReference>
<dbReference type="PROSITE" id="PS50902">
    <property type="entry name" value="FLAVODOXIN_LIKE"/>
    <property type="match status" value="1"/>
</dbReference>
<dbReference type="Proteomes" id="UP001319104">
    <property type="component" value="Unassembled WGS sequence"/>
</dbReference>
<dbReference type="Gene3D" id="3.40.50.360">
    <property type="match status" value="1"/>
</dbReference>
<dbReference type="NCBIfam" id="NF002999">
    <property type="entry name" value="PRK03767.1"/>
    <property type="match status" value="1"/>
</dbReference>
<comment type="caution">
    <text evidence="3">The sequence shown here is derived from an EMBL/GenBank/DDBJ whole genome shotgun (WGS) entry which is preliminary data.</text>
</comment>
<feature type="domain" description="Flavodoxin-like" evidence="2">
    <location>
        <begin position="6"/>
        <end position="193"/>
    </location>
</feature>
<proteinExistence type="inferred from homology"/>
<name>A0AAP2CIC7_9BACT</name>
<dbReference type="NCBIfam" id="TIGR01755">
    <property type="entry name" value="flav_wrbA"/>
    <property type="match status" value="1"/>
</dbReference>
<evidence type="ECO:0000259" key="2">
    <source>
        <dbReference type="PROSITE" id="PS50902"/>
    </source>
</evidence>
<comment type="similarity">
    <text evidence="1">Belongs to the WrbA family.</text>
</comment>
<dbReference type="GO" id="GO:0003955">
    <property type="term" value="F:NAD(P)H dehydrogenase (quinone) activity"/>
    <property type="evidence" value="ECO:0007669"/>
    <property type="project" value="UniProtKB-EC"/>
</dbReference>
<dbReference type="AlphaFoldDB" id="A0AAP2CIC7"/>
<reference evidence="3 4" key="1">
    <citation type="submission" date="2021-05" db="EMBL/GenBank/DDBJ databases">
        <authorList>
            <person name="Zhang Z.D."/>
            <person name="Osman G."/>
        </authorList>
    </citation>
    <scope>NUCLEOTIDE SEQUENCE [LARGE SCALE GENOMIC DNA]</scope>
    <source>
        <strain evidence="3 4">KCTC 32217</strain>
    </source>
</reference>
<protein>
    <submittedName>
        <fullName evidence="3">NAD(P)H:quinone oxidoreductase</fullName>
        <ecNumber evidence="3">1.6.5.2</ecNumber>
    </submittedName>
</protein>
<organism evidence="3 4">
    <name type="scientific">Litoribacter ruber</name>
    <dbReference type="NCBI Taxonomy" id="702568"/>
    <lineage>
        <taxon>Bacteria</taxon>
        <taxon>Pseudomonadati</taxon>
        <taxon>Bacteroidota</taxon>
        <taxon>Cytophagia</taxon>
        <taxon>Cytophagales</taxon>
        <taxon>Cyclobacteriaceae</taxon>
        <taxon>Litoribacter</taxon>
    </lineage>
</organism>
<dbReference type="GO" id="GO:0016020">
    <property type="term" value="C:membrane"/>
    <property type="evidence" value="ECO:0007669"/>
    <property type="project" value="TreeGrafter"/>
</dbReference>
<dbReference type="InterPro" id="IPR029039">
    <property type="entry name" value="Flavoprotein-like_sf"/>
</dbReference>
<sequence>MTQVKVAVIYYTSTGANHKMAQWAKMGAEEAGAEVRLLKVKETAPQSAIDANEAWKKTHQELQHETEATMDDLEWADVIIFSVPTRYGNAAGQFQAYIDQTGGLWANGKTVNKVVSAMSSAMNPHGGQESTIQSIYKTMCHWGAIIVPPGYSDESVFGAGGNPYGASATVSQSGEITTENLQAAVVHQAKRTVEVGNWVKAGMGG</sequence>
<dbReference type="InterPro" id="IPR005025">
    <property type="entry name" value="FMN_Rdtase-like_dom"/>
</dbReference>
<evidence type="ECO:0000256" key="1">
    <source>
        <dbReference type="ARBA" id="ARBA00006961"/>
    </source>
</evidence>
<dbReference type="PANTHER" id="PTHR30546:SF23">
    <property type="entry name" value="FLAVOPROTEIN-LIKE PROTEIN YCP4-RELATED"/>
    <property type="match status" value="1"/>
</dbReference>
<keyword evidence="3" id="KW-0560">Oxidoreductase</keyword>
<dbReference type="PANTHER" id="PTHR30546">
    <property type="entry name" value="FLAVODOXIN-RELATED PROTEIN WRBA-RELATED"/>
    <property type="match status" value="1"/>
</dbReference>